<feature type="transmembrane region" description="Helical" evidence="1">
    <location>
        <begin position="12"/>
        <end position="29"/>
    </location>
</feature>
<dbReference type="Proteomes" id="UP000770785">
    <property type="component" value="Unassembled WGS sequence"/>
</dbReference>
<feature type="transmembrane region" description="Helical" evidence="1">
    <location>
        <begin position="41"/>
        <end position="63"/>
    </location>
</feature>
<evidence type="ECO:0008006" key="4">
    <source>
        <dbReference type="Google" id="ProtNLM"/>
    </source>
</evidence>
<comment type="caution">
    <text evidence="2">The sequence shown here is derived from an EMBL/GenBank/DDBJ whole genome shotgun (WGS) entry which is preliminary data.</text>
</comment>
<dbReference type="RefSeq" id="WP_168039511.1">
    <property type="nucleotide sequence ID" value="NZ_JAATJH010000007.1"/>
</dbReference>
<evidence type="ECO:0000313" key="2">
    <source>
        <dbReference type="EMBL" id="NJC27940.1"/>
    </source>
</evidence>
<keyword evidence="1" id="KW-1133">Transmembrane helix</keyword>
<feature type="transmembrane region" description="Helical" evidence="1">
    <location>
        <begin position="118"/>
        <end position="143"/>
    </location>
</feature>
<organism evidence="2 3">
    <name type="scientific">Neolewinella antarctica</name>
    <dbReference type="NCBI Taxonomy" id="442734"/>
    <lineage>
        <taxon>Bacteria</taxon>
        <taxon>Pseudomonadati</taxon>
        <taxon>Bacteroidota</taxon>
        <taxon>Saprospiria</taxon>
        <taxon>Saprospirales</taxon>
        <taxon>Lewinellaceae</taxon>
        <taxon>Neolewinella</taxon>
    </lineage>
</organism>
<gene>
    <name evidence="2" type="ORF">GGR27_003459</name>
</gene>
<reference evidence="2 3" key="1">
    <citation type="submission" date="2020-03" db="EMBL/GenBank/DDBJ databases">
        <title>Genomic Encyclopedia of Type Strains, Phase IV (KMG-IV): sequencing the most valuable type-strain genomes for metagenomic binning, comparative biology and taxonomic classification.</title>
        <authorList>
            <person name="Goeker M."/>
        </authorList>
    </citation>
    <scope>NUCLEOTIDE SEQUENCE [LARGE SCALE GENOMIC DNA]</scope>
    <source>
        <strain evidence="2 3">DSM 105096</strain>
    </source>
</reference>
<accession>A0ABX0XF40</accession>
<feature type="transmembrane region" description="Helical" evidence="1">
    <location>
        <begin position="84"/>
        <end position="106"/>
    </location>
</feature>
<evidence type="ECO:0000313" key="3">
    <source>
        <dbReference type="Proteomes" id="UP000770785"/>
    </source>
</evidence>
<keyword evidence="1" id="KW-0812">Transmembrane</keyword>
<name>A0ABX0XF40_9BACT</name>
<evidence type="ECO:0000256" key="1">
    <source>
        <dbReference type="SAM" id="Phobius"/>
    </source>
</evidence>
<sequence length="161" mass="18759">MKLLTTVKYSINFLFFSFILTGLLNHVLFYNGLPESTSTTYFWWLHIYIISAEVTVLLALYYLREFVLSSIRGTPLDESTRKCLKLSGIFCLVYGLLDCSTLLGIFDYYRANSEFNNHFVGTIFRTCSSLFFTFFIGIFFIYLSKILESSDEIRQENKLTI</sequence>
<keyword evidence="1" id="KW-0472">Membrane</keyword>
<keyword evidence="3" id="KW-1185">Reference proteome</keyword>
<proteinExistence type="predicted"/>
<dbReference type="Pfam" id="PF11188">
    <property type="entry name" value="DUF2975"/>
    <property type="match status" value="1"/>
</dbReference>
<dbReference type="InterPro" id="IPR021354">
    <property type="entry name" value="DUF2975"/>
</dbReference>
<protein>
    <recommendedName>
        <fullName evidence="4">DUF2975 domain-containing protein</fullName>
    </recommendedName>
</protein>
<dbReference type="EMBL" id="JAATJH010000007">
    <property type="protein sequence ID" value="NJC27940.1"/>
    <property type="molecule type" value="Genomic_DNA"/>
</dbReference>